<name>X0YDX2_9ZZZZ</name>
<proteinExistence type="predicted"/>
<dbReference type="Gene3D" id="3.40.50.300">
    <property type="entry name" value="P-loop containing nucleotide triphosphate hydrolases"/>
    <property type="match status" value="1"/>
</dbReference>
<evidence type="ECO:0000259" key="3">
    <source>
        <dbReference type="SMART" id="SM00382"/>
    </source>
</evidence>
<dbReference type="CDD" id="cd00009">
    <property type="entry name" value="AAA"/>
    <property type="match status" value="1"/>
</dbReference>
<gene>
    <name evidence="4" type="ORF">S01H1_78605</name>
</gene>
<feature type="non-terminal residue" evidence="4">
    <location>
        <position position="1"/>
    </location>
</feature>
<dbReference type="InterPro" id="IPR003959">
    <property type="entry name" value="ATPase_AAA_core"/>
</dbReference>
<dbReference type="InterPro" id="IPR003593">
    <property type="entry name" value="AAA+_ATPase"/>
</dbReference>
<dbReference type="EMBL" id="BARS01052911">
    <property type="protein sequence ID" value="GAG46923.1"/>
    <property type="molecule type" value="Genomic_DNA"/>
</dbReference>
<dbReference type="PROSITE" id="PS00870">
    <property type="entry name" value="CLPAB_1"/>
    <property type="match status" value="1"/>
</dbReference>
<dbReference type="InterPro" id="IPR027417">
    <property type="entry name" value="P-loop_NTPase"/>
</dbReference>
<dbReference type="SUPFAM" id="SSF52540">
    <property type="entry name" value="P-loop containing nucleoside triphosphate hydrolases"/>
    <property type="match status" value="1"/>
</dbReference>
<dbReference type="FunFam" id="3.40.50.300:FF:000010">
    <property type="entry name" value="Chaperone clpB 1, putative"/>
    <property type="match status" value="1"/>
</dbReference>
<dbReference type="PANTHER" id="PTHR11638:SF18">
    <property type="entry name" value="HEAT SHOCK PROTEIN 104"/>
    <property type="match status" value="1"/>
</dbReference>
<comment type="caution">
    <text evidence="4">The sequence shown here is derived from an EMBL/GenBank/DDBJ whole genome shotgun (WGS) entry which is preliminary data.</text>
</comment>
<dbReference type="PANTHER" id="PTHR11638">
    <property type="entry name" value="ATP-DEPENDENT CLP PROTEASE"/>
    <property type="match status" value="1"/>
</dbReference>
<organism evidence="4">
    <name type="scientific">marine sediment metagenome</name>
    <dbReference type="NCBI Taxonomy" id="412755"/>
    <lineage>
        <taxon>unclassified sequences</taxon>
        <taxon>metagenomes</taxon>
        <taxon>ecological metagenomes</taxon>
    </lineage>
</organism>
<dbReference type="AlphaFoldDB" id="X0YDX2"/>
<sequence length="229" mass="24872">IAAGVLESLGVSLEKVRAEVARILSQSMPQAAPGGRSVSRTPTVDQLGMDLTAAARANKLDPVIGREREIERVIQILSRRTKNNPVLIGEPGVGKTAIVEALAQRIAKSEVPEMLQDRRLVTLDIGSLVAGTKYRGEFEERLKKVIEELKSASNCILFIDEMHMLVGAGAAEGAVDAANILKPSLSRGELQCIGATTLDDYRKHIEKDAALERRFQPILVEEPTVEETI</sequence>
<protein>
    <recommendedName>
        <fullName evidence="3">AAA+ ATPase domain-containing protein</fullName>
    </recommendedName>
</protein>
<dbReference type="SMART" id="SM00382">
    <property type="entry name" value="AAA"/>
    <property type="match status" value="1"/>
</dbReference>
<dbReference type="GO" id="GO:0034605">
    <property type="term" value="P:cellular response to heat"/>
    <property type="evidence" value="ECO:0007669"/>
    <property type="project" value="TreeGrafter"/>
</dbReference>
<dbReference type="GO" id="GO:0016887">
    <property type="term" value="F:ATP hydrolysis activity"/>
    <property type="evidence" value="ECO:0007669"/>
    <property type="project" value="InterPro"/>
</dbReference>
<evidence type="ECO:0000256" key="1">
    <source>
        <dbReference type="ARBA" id="ARBA00022741"/>
    </source>
</evidence>
<evidence type="ECO:0000256" key="2">
    <source>
        <dbReference type="ARBA" id="ARBA00022840"/>
    </source>
</evidence>
<dbReference type="GO" id="GO:0005524">
    <property type="term" value="F:ATP binding"/>
    <property type="evidence" value="ECO:0007669"/>
    <property type="project" value="UniProtKB-KW"/>
</dbReference>
<feature type="domain" description="AAA+ ATPase" evidence="3">
    <location>
        <begin position="81"/>
        <end position="226"/>
    </location>
</feature>
<dbReference type="InterPro" id="IPR050130">
    <property type="entry name" value="ClpA_ClpB"/>
</dbReference>
<reference evidence="4" key="1">
    <citation type="journal article" date="2014" name="Front. Microbiol.">
        <title>High frequency of phylogenetically diverse reductive dehalogenase-homologous genes in deep subseafloor sedimentary metagenomes.</title>
        <authorList>
            <person name="Kawai M."/>
            <person name="Futagami T."/>
            <person name="Toyoda A."/>
            <person name="Takaki Y."/>
            <person name="Nishi S."/>
            <person name="Hori S."/>
            <person name="Arai W."/>
            <person name="Tsubouchi T."/>
            <person name="Morono Y."/>
            <person name="Uchiyama I."/>
            <person name="Ito T."/>
            <person name="Fujiyama A."/>
            <person name="Inagaki F."/>
            <person name="Takami H."/>
        </authorList>
    </citation>
    <scope>NUCLEOTIDE SEQUENCE</scope>
    <source>
        <strain evidence="4">Expedition CK06-06</strain>
    </source>
</reference>
<dbReference type="Pfam" id="PF00004">
    <property type="entry name" value="AAA"/>
    <property type="match status" value="1"/>
</dbReference>
<dbReference type="GO" id="GO:0005737">
    <property type="term" value="C:cytoplasm"/>
    <property type="evidence" value="ECO:0007669"/>
    <property type="project" value="TreeGrafter"/>
</dbReference>
<keyword evidence="2" id="KW-0067">ATP-binding</keyword>
<dbReference type="InterPro" id="IPR018368">
    <property type="entry name" value="ClpA/B_CS1"/>
</dbReference>
<keyword evidence="1" id="KW-0547">Nucleotide-binding</keyword>
<evidence type="ECO:0000313" key="4">
    <source>
        <dbReference type="EMBL" id="GAG46923.1"/>
    </source>
</evidence>
<accession>X0YDX2</accession>
<feature type="non-terminal residue" evidence="4">
    <location>
        <position position="229"/>
    </location>
</feature>